<evidence type="ECO:0000256" key="12">
    <source>
        <dbReference type="ARBA" id="ARBA00023139"/>
    </source>
</evidence>
<dbReference type="Pfam" id="PF02563">
    <property type="entry name" value="Poly_export"/>
    <property type="match status" value="1"/>
</dbReference>
<name>L8JU70_9BACT</name>
<keyword evidence="6" id="KW-0812">Transmembrane</keyword>
<dbReference type="GO" id="GO:0015159">
    <property type="term" value="F:polysaccharide transmembrane transporter activity"/>
    <property type="evidence" value="ECO:0007669"/>
    <property type="project" value="InterPro"/>
</dbReference>
<evidence type="ECO:0000256" key="10">
    <source>
        <dbReference type="ARBA" id="ARBA00023114"/>
    </source>
</evidence>
<dbReference type="Pfam" id="PF22461">
    <property type="entry name" value="SLBB_2"/>
    <property type="match status" value="1"/>
</dbReference>
<evidence type="ECO:0000256" key="9">
    <source>
        <dbReference type="ARBA" id="ARBA00023065"/>
    </source>
</evidence>
<proteinExistence type="inferred from homology"/>
<dbReference type="Proteomes" id="UP000011135">
    <property type="component" value="Unassembled WGS sequence"/>
</dbReference>
<evidence type="ECO:0000256" key="14">
    <source>
        <dbReference type="ARBA" id="ARBA00023288"/>
    </source>
</evidence>
<reference evidence="17 18" key="1">
    <citation type="submission" date="2012-12" db="EMBL/GenBank/DDBJ databases">
        <title>Genome assembly of Fulvivirga imtechensis AK7.</title>
        <authorList>
            <person name="Nupur N."/>
            <person name="Khatri I."/>
            <person name="Kumar R."/>
            <person name="Subramanian S."/>
            <person name="Pinnaka A."/>
        </authorList>
    </citation>
    <scope>NUCLEOTIDE SEQUENCE [LARGE SCALE GENOMIC DNA]</scope>
    <source>
        <strain evidence="17 18">AK7</strain>
    </source>
</reference>
<dbReference type="EMBL" id="AMZN01000033">
    <property type="protein sequence ID" value="ELR71783.1"/>
    <property type="molecule type" value="Genomic_DNA"/>
</dbReference>
<keyword evidence="9" id="KW-0406">Ion transport</keyword>
<dbReference type="AlphaFoldDB" id="L8JU70"/>
<comment type="subcellular location">
    <subcellularLocation>
        <location evidence="1">Cell outer membrane</location>
        <topology evidence="1">Multi-pass membrane protein</topology>
    </subcellularLocation>
</comment>
<evidence type="ECO:0000256" key="11">
    <source>
        <dbReference type="ARBA" id="ARBA00023136"/>
    </source>
</evidence>
<keyword evidence="12" id="KW-0564">Palmitate</keyword>
<gene>
    <name evidence="17" type="ORF">C900_02368</name>
</gene>
<keyword evidence="18" id="KW-1185">Reference proteome</keyword>
<dbReference type="GO" id="GO:0015288">
    <property type="term" value="F:porin activity"/>
    <property type="evidence" value="ECO:0007669"/>
    <property type="project" value="UniProtKB-KW"/>
</dbReference>
<evidence type="ECO:0000256" key="13">
    <source>
        <dbReference type="ARBA" id="ARBA00023237"/>
    </source>
</evidence>
<dbReference type="Gene3D" id="3.10.560.10">
    <property type="entry name" value="Outer membrane lipoprotein wza domain like"/>
    <property type="match status" value="1"/>
</dbReference>
<sequence>MFKKGENSTIADIDLALQEAENNYIIKENDFLELQVYTKSGERLVDPEFELIGESRINQQNARPQLQYLVRRDGFVKLPMIGEVKLTGMTIIEAEEVLQKKYEVYYKDPFVNLKYINKRVIVLGALGGHVIPLQNENIKVTEVLALSEGIDNNAKVQNIRLLRGEEAYIIDLSTIEGYKASNMIVRPGDIVYVEPIRRPFTEFMRENGPVISALSSVASLIAVLISIK</sequence>
<evidence type="ECO:0000256" key="7">
    <source>
        <dbReference type="ARBA" id="ARBA00022729"/>
    </source>
</evidence>
<evidence type="ECO:0000256" key="2">
    <source>
        <dbReference type="ARBA" id="ARBA00009450"/>
    </source>
</evidence>
<keyword evidence="7" id="KW-0732">Signal</keyword>
<keyword evidence="11" id="KW-0472">Membrane</keyword>
<dbReference type="InterPro" id="IPR003715">
    <property type="entry name" value="Poly_export_N"/>
</dbReference>
<evidence type="ECO:0000313" key="18">
    <source>
        <dbReference type="Proteomes" id="UP000011135"/>
    </source>
</evidence>
<dbReference type="GO" id="GO:0006811">
    <property type="term" value="P:monoatomic ion transport"/>
    <property type="evidence" value="ECO:0007669"/>
    <property type="project" value="UniProtKB-KW"/>
</dbReference>
<dbReference type="Gene3D" id="3.30.1950.10">
    <property type="entry name" value="wza like domain"/>
    <property type="match status" value="1"/>
</dbReference>
<dbReference type="InterPro" id="IPR049712">
    <property type="entry name" value="Poly_export"/>
</dbReference>
<comment type="caution">
    <text evidence="17">The sequence shown here is derived from an EMBL/GenBank/DDBJ whole genome shotgun (WGS) entry which is preliminary data.</text>
</comment>
<evidence type="ECO:0000256" key="1">
    <source>
        <dbReference type="ARBA" id="ARBA00004571"/>
    </source>
</evidence>
<keyword evidence="14" id="KW-0449">Lipoprotein</keyword>
<accession>L8JU70</accession>
<keyword evidence="8" id="KW-0625">Polysaccharide transport</keyword>
<dbReference type="GO" id="GO:0009279">
    <property type="term" value="C:cell outer membrane"/>
    <property type="evidence" value="ECO:0007669"/>
    <property type="project" value="UniProtKB-SubCell"/>
</dbReference>
<keyword evidence="4" id="KW-1134">Transmembrane beta strand</keyword>
<evidence type="ECO:0000259" key="15">
    <source>
        <dbReference type="Pfam" id="PF02563"/>
    </source>
</evidence>
<dbReference type="PANTHER" id="PTHR33619">
    <property type="entry name" value="POLYSACCHARIDE EXPORT PROTEIN GFCE-RELATED"/>
    <property type="match status" value="1"/>
</dbReference>
<dbReference type="InterPro" id="IPR054765">
    <property type="entry name" value="SLBB_dom"/>
</dbReference>
<evidence type="ECO:0000256" key="5">
    <source>
        <dbReference type="ARBA" id="ARBA00022597"/>
    </source>
</evidence>
<keyword evidence="3" id="KW-0813">Transport</keyword>
<organism evidence="17 18">
    <name type="scientific">Fulvivirga imtechensis AK7</name>
    <dbReference type="NCBI Taxonomy" id="1237149"/>
    <lineage>
        <taxon>Bacteria</taxon>
        <taxon>Pseudomonadati</taxon>
        <taxon>Bacteroidota</taxon>
        <taxon>Cytophagia</taxon>
        <taxon>Cytophagales</taxon>
        <taxon>Fulvivirgaceae</taxon>
        <taxon>Fulvivirga</taxon>
    </lineage>
</organism>
<keyword evidence="5" id="KW-0762">Sugar transport</keyword>
<evidence type="ECO:0000256" key="8">
    <source>
        <dbReference type="ARBA" id="ARBA00023047"/>
    </source>
</evidence>
<protein>
    <submittedName>
        <fullName evidence="17">Polysaccharide export protein</fullName>
    </submittedName>
</protein>
<dbReference type="STRING" id="1237149.C900_02368"/>
<feature type="domain" description="SLBB" evidence="16">
    <location>
        <begin position="119"/>
        <end position="193"/>
    </location>
</feature>
<dbReference type="GO" id="GO:0046930">
    <property type="term" value="C:pore complex"/>
    <property type="evidence" value="ECO:0007669"/>
    <property type="project" value="UniProtKB-KW"/>
</dbReference>
<dbReference type="PANTHER" id="PTHR33619:SF3">
    <property type="entry name" value="POLYSACCHARIDE EXPORT PROTEIN GFCE-RELATED"/>
    <property type="match status" value="1"/>
</dbReference>
<evidence type="ECO:0000256" key="4">
    <source>
        <dbReference type="ARBA" id="ARBA00022452"/>
    </source>
</evidence>
<evidence type="ECO:0000259" key="16">
    <source>
        <dbReference type="Pfam" id="PF22461"/>
    </source>
</evidence>
<dbReference type="eggNOG" id="COG1596">
    <property type="taxonomic scope" value="Bacteria"/>
</dbReference>
<evidence type="ECO:0000313" key="17">
    <source>
        <dbReference type="EMBL" id="ELR71783.1"/>
    </source>
</evidence>
<evidence type="ECO:0000256" key="6">
    <source>
        <dbReference type="ARBA" id="ARBA00022692"/>
    </source>
</evidence>
<evidence type="ECO:0000256" key="3">
    <source>
        <dbReference type="ARBA" id="ARBA00022448"/>
    </source>
</evidence>
<comment type="similarity">
    <text evidence="2">Belongs to the BexD/CtrA/VexA family.</text>
</comment>
<keyword evidence="10" id="KW-0626">Porin</keyword>
<keyword evidence="13" id="KW-0998">Cell outer membrane</keyword>
<feature type="domain" description="Polysaccharide export protein N-terminal" evidence="15">
    <location>
        <begin position="19"/>
        <end position="113"/>
    </location>
</feature>